<accession>A0A9P6LVS4</accession>
<dbReference type="OrthoDB" id="185373at2759"/>
<evidence type="ECO:0000256" key="3">
    <source>
        <dbReference type="ARBA" id="ARBA00044493"/>
    </source>
</evidence>
<gene>
    <name evidence="8" type="ORF">BGZ70_003667</name>
</gene>
<evidence type="ECO:0000313" key="8">
    <source>
        <dbReference type="EMBL" id="KAF9945689.1"/>
    </source>
</evidence>
<dbReference type="InterPro" id="IPR002885">
    <property type="entry name" value="PPR_rpt"/>
</dbReference>
<feature type="region of interest" description="Disordered" evidence="7">
    <location>
        <begin position="1"/>
        <end position="24"/>
    </location>
</feature>
<feature type="region of interest" description="Disordered" evidence="7">
    <location>
        <begin position="56"/>
        <end position="113"/>
    </location>
</feature>
<comment type="function">
    <text evidence="3">Regulates mitochondrial small subunit maturation by controlling 15S rRNA 5'-end processing. Localizes to the 5' precursor of the 15S rRNA in a position that is subsequently occupied by mS47 in the mature yeast mtSSU. Uses structure and sequence-specific RNA recognition, binding to a single-stranded region of the precursor and specifically recognizing bases -6 to -1. The exchange of Ccm1 for mS47 is coupled to the irreversible removal of precursor rRNA that is accompanied by conformational changes of the mitoribosomal proteins uS5m and mS26. These conformational changes signal completion of 5'-end rRNA processing through protection of the mature 5'-end of the 15S rRNA and stabilization of mS47. The removal of the 5' precursor together with the dissociation of Ccm1 may be catalyzed by the 5'-3' exoribonuclease Pet127. Involved in the specific removal of group I introns in mitochondrial encoded transcripts.</text>
</comment>
<feature type="repeat" description="PPR" evidence="5">
    <location>
        <begin position="343"/>
        <end position="377"/>
    </location>
</feature>
<protein>
    <submittedName>
        <fullName evidence="8">Uncharacterized protein</fullName>
    </submittedName>
</protein>
<dbReference type="Proteomes" id="UP000738359">
    <property type="component" value="Unassembled WGS sequence"/>
</dbReference>
<evidence type="ECO:0000256" key="4">
    <source>
        <dbReference type="ARBA" id="ARBA00044511"/>
    </source>
</evidence>
<evidence type="ECO:0000256" key="1">
    <source>
        <dbReference type="ARBA" id="ARBA00006192"/>
    </source>
</evidence>
<evidence type="ECO:0000256" key="7">
    <source>
        <dbReference type="SAM" id="MobiDB-lite"/>
    </source>
</evidence>
<feature type="compositionally biased region" description="Basic and acidic residues" evidence="7">
    <location>
        <begin position="92"/>
        <end position="108"/>
    </location>
</feature>
<comment type="caution">
    <text evidence="8">The sequence shown here is derived from an EMBL/GenBank/DDBJ whole genome shotgun (WGS) entry which is preliminary data.</text>
</comment>
<dbReference type="NCBIfam" id="TIGR00756">
    <property type="entry name" value="PPR"/>
    <property type="match status" value="2"/>
</dbReference>
<comment type="subunit">
    <text evidence="4">Binds to mitochondrial small subunit 15S rRNA.</text>
</comment>
<feature type="repeat" description="PPR" evidence="5">
    <location>
        <begin position="489"/>
        <end position="523"/>
    </location>
</feature>
<comment type="similarity">
    <text evidence="1">Belongs to the CCM1 family.</text>
</comment>
<dbReference type="Pfam" id="PF13041">
    <property type="entry name" value="PPR_2"/>
    <property type="match status" value="1"/>
</dbReference>
<reference evidence="8" key="1">
    <citation type="journal article" date="2020" name="Fungal Divers.">
        <title>Resolving the Mortierellaceae phylogeny through synthesis of multi-gene phylogenetics and phylogenomics.</title>
        <authorList>
            <person name="Vandepol N."/>
            <person name="Liber J."/>
            <person name="Desiro A."/>
            <person name="Na H."/>
            <person name="Kennedy M."/>
            <person name="Barry K."/>
            <person name="Grigoriev I.V."/>
            <person name="Miller A.N."/>
            <person name="O'Donnell K."/>
            <person name="Stajich J.E."/>
            <person name="Bonito G."/>
        </authorList>
    </citation>
    <scope>NUCLEOTIDE SEQUENCE</scope>
    <source>
        <strain evidence="8">CK1249</strain>
    </source>
</reference>
<keyword evidence="6" id="KW-0175">Coiled coil</keyword>
<evidence type="ECO:0000256" key="5">
    <source>
        <dbReference type="PROSITE-ProRule" id="PRU00708"/>
    </source>
</evidence>
<feature type="non-terminal residue" evidence="8">
    <location>
        <position position="757"/>
    </location>
</feature>
<keyword evidence="2" id="KW-0677">Repeat</keyword>
<dbReference type="EMBL" id="JAAAHY010002024">
    <property type="protein sequence ID" value="KAF9945689.1"/>
    <property type="molecule type" value="Genomic_DNA"/>
</dbReference>
<dbReference type="PANTHER" id="PTHR47447">
    <property type="entry name" value="OS03G0856100 PROTEIN"/>
    <property type="match status" value="1"/>
</dbReference>
<organism evidence="8 9">
    <name type="scientific">Mortierella alpina</name>
    <name type="common">Oleaginous fungus</name>
    <name type="synonym">Mortierella renispora</name>
    <dbReference type="NCBI Taxonomy" id="64518"/>
    <lineage>
        <taxon>Eukaryota</taxon>
        <taxon>Fungi</taxon>
        <taxon>Fungi incertae sedis</taxon>
        <taxon>Mucoromycota</taxon>
        <taxon>Mortierellomycotina</taxon>
        <taxon>Mortierellomycetes</taxon>
        <taxon>Mortierellales</taxon>
        <taxon>Mortierellaceae</taxon>
        <taxon>Mortierella</taxon>
    </lineage>
</organism>
<dbReference type="AlphaFoldDB" id="A0A9P6LVS4"/>
<dbReference type="PANTHER" id="PTHR47447:SF17">
    <property type="entry name" value="OS12G0638900 PROTEIN"/>
    <property type="match status" value="1"/>
</dbReference>
<proteinExistence type="inferred from homology"/>
<name>A0A9P6LVS4_MORAP</name>
<dbReference type="PROSITE" id="PS51375">
    <property type="entry name" value="PPR"/>
    <property type="match status" value="3"/>
</dbReference>
<feature type="repeat" description="PPR" evidence="5">
    <location>
        <begin position="454"/>
        <end position="488"/>
    </location>
</feature>
<dbReference type="InterPro" id="IPR011990">
    <property type="entry name" value="TPR-like_helical_dom_sf"/>
</dbReference>
<evidence type="ECO:0000256" key="2">
    <source>
        <dbReference type="ARBA" id="ARBA00022737"/>
    </source>
</evidence>
<keyword evidence="9" id="KW-1185">Reference proteome</keyword>
<feature type="compositionally biased region" description="Low complexity" evidence="7">
    <location>
        <begin position="56"/>
        <end position="81"/>
    </location>
</feature>
<dbReference type="Pfam" id="PF13812">
    <property type="entry name" value="PPR_3"/>
    <property type="match status" value="1"/>
</dbReference>
<feature type="coiled-coil region" evidence="6">
    <location>
        <begin position="244"/>
        <end position="306"/>
    </location>
</feature>
<evidence type="ECO:0000313" key="9">
    <source>
        <dbReference type="Proteomes" id="UP000738359"/>
    </source>
</evidence>
<evidence type="ECO:0000256" key="6">
    <source>
        <dbReference type="SAM" id="Coils"/>
    </source>
</evidence>
<sequence length="757" mass="85193">MLRGSRILSHAARGSNARSTARNATAPLQCPCALRSSTPRDPILSWIRTFFSTPHAARPHSNPAAAATHTAKSADAAASKSQPHTRARRKAIRQDRRAQDPLLPKEHTPPSTKATRRLLKHLTELQPGEFNRVTGGAHGHRRLELFGRLHTALQNTQDPETMWTAYQELRKDREGLELLSSDILRLLVVHFKDATSSAQSPFKKNSFSWDQKAREQTWAARIVTVIDDKRSIKRDMTRWDLSDLMSALNRCERYEETLQELERSLKSNIKLDAILLNHAVRAWGGLERLDKAIDAIQDAKATYKVRASAVTFGYLTQQCLLTGRRTEATAFWQELLKAGTVDDPATVNGILRACVRAQDSEFAQTVYDAMPQLGTEPSMDSLNLMLSLAVAEIQTPEERAALLRTIHERSTRSDKPVFDKRILDSILVDFAKKGDAEGAILIHQLMQQQGFSLGVKEYNTILHCYIGQQAMDKAVNWFQHMRQVGVCPDQVSFKLLMRSYTLQRMPRETEALFRQMLHDRIEPDLAICNSLLLAYEQARMNRRCLQLYRTMFQDRAIGLDSFSFSCMFNAVFHQDKALLEGGEGLKGSGSLMEDTGFELKIAEPIGHPTPYSEQRAITLENKDAQVGDIVDDASSAGTQTQLAPPVDRKRYQFENAVSNTTSLDPRSLFRDMIIVGIRPTQSLYSNILRAFLSRDDFAGAAVALRALLDYYVLRPTPKMSAIVVSWVCQAMDEDQKQDSVVKAELAKLIHMMGRTRG</sequence>
<dbReference type="Gene3D" id="1.25.40.10">
    <property type="entry name" value="Tetratricopeptide repeat domain"/>
    <property type="match status" value="2"/>
</dbReference>